<dbReference type="InterPro" id="IPR029063">
    <property type="entry name" value="SAM-dependent_MTases_sf"/>
</dbReference>
<keyword evidence="3 4" id="KW-0819">tRNA processing</keyword>
<dbReference type="InterPro" id="IPR056744">
    <property type="entry name" value="TRM5/TYW2-like_N"/>
</dbReference>
<dbReference type="PANTHER" id="PTHR23245">
    <property type="entry name" value="TRNA METHYLTRANSFERASE"/>
    <property type="match status" value="1"/>
</dbReference>
<accession>M1XN99</accession>
<dbReference type="InterPro" id="IPR030382">
    <property type="entry name" value="MeTrfase_TRM5/TYW2"/>
</dbReference>
<dbReference type="HOGENOM" id="CLU_022610_0_2_2"/>
<evidence type="ECO:0000259" key="5">
    <source>
        <dbReference type="PROSITE" id="PS51684"/>
    </source>
</evidence>
<dbReference type="GO" id="GO:0005737">
    <property type="term" value="C:cytoplasm"/>
    <property type="evidence" value="ECO:0007669"/>
    <property type="project" value="UniProtKB-SubCell"/>
</dbReference>
<dbReference type="GO" id="GO:0102522">
    <property type="term" value="F:tRNA 4-demethylwyosine alpha-amino-alpha-carboxypropyltransferase activity"/>
    <property type="evidence" value="ECO:0007669"/>
    <property type="project" value="UniProtKB-EC"/>
</dbReference>
<keyword evidence="7" id="KW-1185">Reference proteome</keyword>
<dbReference type="InterPro" id="IPR030867">
    <property type="entry name" value="TYW2_archaea"/>
</dbReference>
<keyword evidence="2 4" id="KW-0949">S-adenosyl-L-methionine</keyword>
<sequence>MTDRPGKAAIVEKPRTERAAEALAAEGVYDPGRRIEAYDADRVALPVTRPPIETDVEAVVDLDLPARERGLADVLRSRGVPADVVEAAPSSWAVIGDVVLVDFGDVSAARTLDRGSRETIGEALLEVHGDADTVLARGGISGTRRDPAGAVVAGSGDTETVHTEHGIEYALDLSETMFSPGNKAERARMGDVVSAGERVFDMFAGIGYFSLPMARAEASVTAAEIDPTAHRRLVENARRNGVAARVEAVLGDCRSVETAADRVLMGYYDAHEYLDSALEAVVSGGVVHLHEATPEALFPGRPIGRLRDAAAATGRTVDVLGARRVKSHSAGTVHGVVDARIE</sequence>
<proteinExistence type="inferred from homology"/>
<comment type="caution">
    <text evidence="4">Lacks conserved residue(s) required for the propagation of feature annotation.</text>
</comment>
<dbReference type="eggNOG" id="arCOG10124">
    <property type="taxonomic scope" value="Archaea"/>
</dbReference>
<name>M1XN99_NATM8</name>
<keyword evidence="4" id="KW-0963">Cytoplasm</keyword>
<comment type="function">
    <text evidence="4">S-adenosyl-L-methionine-dependent transferase that acts as a component of the wyosine derivatives biosynthesis pathway. Catalyzes the transfer of the alpha-amino-alpha-carboxypropyl (acp) group from S-adenosyl-L-methionine to 4-demethylwyosine (imG-14), forming 7-aminocarboxypropyl-demethylwyosine (wybutosine-86) at position 37 of tRNA(Phe).</text>
</comment>
<dbReference type="GO" id="GO:0008175">
    <property type="term" value="F:tRNA methyltransferase activity"/>
    <property type="evidence" value="ECO:0007669"/>
    <property type="project" value="TreeGrafter"/>
</dbReference>
<dbReference type="InterPro" id="IPR056743">
    <property type="entry name" value="TRM5-TYW2-like_MTfase"/>
</dbReference>
<comment type="subcellular location">
    <subcellularLocation>
        <location evidence="4">Cytoplasm</location>
    </subcellularLocation>
</comment>
<feature type="binding site" evidence="4">
    <location>
        <position position="224"/>
    </location>
    <ligand>
        <name>S-adenosyl-L-methionine</name>
        <dbReference type="ChEBI" id="CHEBI:59789"/>
    </ligand>
</feature>
<protein>
    <recommendedName>
        <fullName evidence="4">tRNA(Phe) (4-demethylwyosine(37)-C(7)) aminocarboxypropyltransferase</fullName>
        <ecNumber evidence="4">2.5.1.114</ecNumber>
    </recommendedName>
    <alternativeName>
        <fullName evidence="4">tRNA wyosine derivatives biosynthesis protein Taw2</fullName>
    </alternativeName>
</protein>
<dbReference type="Pfam" id="PF25133">
    <property type="entry name" value="TYW2_N_2"/>
    <property type="match status" value="1"/>
</dbReference>
<evidence type="ECO:0000256" key="1">
    <source>
        <dbReference type="ARBA" id="ARBA00022679"/>
    </source>
</evidence>
<dbReference type="EC" id="2.5.1.114" evidence="4"/>
<dbReference type="Proteomes" id="UP000011867">
    <property type="component" value="Chromosome"/>
</dbReference>
<dbReference type="SUPFAM" id="SSF53335">
    <property type="entry name" value="S-adenosyl-L-methionine-dependent methyltransferases"/>
    <property type="match status" value="1"/>
</dbReference>
<dbReference type="GeneID" id="14653023"/>
<dbReference type="KEGG" id="nmo:Nmlp_1176"/>
<dbReference type="OrthoDB" id="8079at2157"/>
<dbReference type="Gene3D" id="3.40.50.150">
    <property type="entry name" value="Vaccinia Virus protein VP39"/>
    <property type="match status" value="1"/>
</dbReference>
<evidence type="ECO:0000256" key="3">
    <source>
        <dbReference type="ARBA" id="ARBA00022694"/>
    </source>
</evidence>
<dbReference type="AlphaFoldDB" id="M1XN99"/>
<evidence type="ECO:0000313" key="6">
    <source>
        <dbReference type="EMBL" id="CCQ35386.1"/>
    </source>
</evidence>
<dbReference type="GO" id="GO:0030488">
    <property type="term" value="P:tRNA methylation"/>
    <property type="evidence" value="ECO:0007669"/>
    <property type="project" value="TreeGrafter"/>
</dbReference>
<dbReference type="PANTHER" id="PTHR23245:SF41">
    <property type="entry name" value="TRNA(PHE) (4-DEMETHYLWYOSINE(37)-C(7)) AMINOCARBOXYPROPYLTRANSFERASE"/>
    <property type="match status" value="1"/>
</dbReference>
<feature type="binding site" evidence="4">
    <location>
        <position position="179"/>
    </location>
    <ligand>
        <name>S-adenosyl-L-methionine</name>
        <dbReference type="ChEBI" id="CHEBI:59789"/>
    </ligand>
</feature>
<dbReference type="EMBL" id="HF582854">
    <property type="protein sequence ID" value="CCQ35386.1"/>
    <property type="molecule type" value="Genomic_DNA"/>
</dbReference>
<gene>
    <name evidence="4 6" type="primary">taw2</name>
    <name evidence="6" type="ordered locus">Nmlp_1176</name>
</gene>
<evidence type="ECO:0000313" key="7">
    <source>
        <dbReference type="Proteomes" id="UP000011867"/>
    </source>
</evidence>
<reference evidence="6 7" key="1">
    <citation type="journal article" date="2013" name="Genome Announc.">
        <title>Genome of the haloarchaeon Natronomonas moolapensis, a neutrophilic member of a previously haloalkaliphilic genus.</title>
        <authorList>
            <person name="Dyall-Smith M.L."/>
            <person name="Pfeiffer F."/>
            <person name="Oberwinkler T."/>
            <person name="Klee K."/>
            <person name="Rampp M."/>
            <person name="Palm P."/>
            <person name="Gross K."/>
            <person name="Schuster S.C."/>
            <person name="Oesterhelt D."/>
        </authorList>
    </citation>
    <scope>NUCLEOTIDE SEQUENCE [LARGE SCALE GENOMIC DNA]</scope>
    <source>
        <strain evidence="7">DSM 18674 / JCM 14361 / 8.8.11</strain>
    </source>
</reference>
<comment type="similarity">
    <text evidence="4">Belongs to the class I-like SAM-binding methyltransferase superfamily. TRM5/TYW2 family.</text>
</comment>
<organism evidence="6 7">
    <name type="scientific">Natronomonas moolapensis (strain DSM 18674 / CECT 7526 / JCM 14361 / 8.8.11)</name>
    <dbReference type="NCBI Taxonomy" id="268739"/>
    <lineage>
        <taxon>Archaea</taxon>
        <taxon>Methanobacteriati</taxon>
        <taxon>Methanobacteriota</taxon>
        <taxon>Stenosarchaea group</taxon>
        <taxon>Halobacteria</taxon>
        <taxon>Halobacteriales</taxon>
        <taxon>Natronomonadaceae</taxon>
        <taxon>Natronomonas</taxon>
    </lineage>
</organism>
<dbReference type="PROSITE" id="PS51684">
    <property type="entry name" value="SAM_MT_TRM5_TYW2"/>
    <property type="match status" value="1"/>
</dbReference>
<feature type="binding site" evidence="4">
    <location>
        <position position="186"/>
    </location>
    <ligand>
        <name>S-adenosyl-L-methionine</name>
        <dbReference type="ChEBI" id="CHEBI:59789"/>
    </ligand>
</feature>
<dbReference type="RefSeq" id="WP_015408235.1">
    <property type="nucleotide sequence ID" value="NC_020388.1"/>
</dbReference>
<keyword evidence="1 4" id="KW-0808">Transferase</keyword>
<feature type="domain" description="SAM-dependent methyltransferase TRM5/TYW2-type" evidence="5">
    <location>
        <begin position="92"/>
        <end position="342"/>
    </location>
</feature>
<dbReference type="STRING" id="268739.Nmlp_1176"/>
<dbReference type="Gene3D" id="3.30.300.110">
    <property type="entry name" value="Met-10+ protein-like domains"/>
    <property type="match status" value="1"/>
</dbReference>
<dbReference type="CDD" id="cd02440">
    <property type="entry name" value="AdoMet_MTases"/>
    <property type="match status" value="1"/>
</dbReference>
<comment type="catalytic activity">
    <reaction evidence="4">
        <text>4-demethylwyosine(37) in tRNA(Phe) + S-adenosyl-L-methionine = 4-demethyl-7-[(3S)-3-amino-3-carboxypropyl]wyosine(37) in tRNA(Phe) + S-methyl-5'-thioadenosine + H(+)</text>
        <dbReference type="Rhea" id="RHEA:36355"/>
        <dbReference type="Rhea" id="RHEA-COMP:10164"/>
        <dbReference type="Rhea" id="RHEA-COMP:10378"/>
        <dbReference type="ChEBI" id="CHEBI:15378"/>
        <dbReference type="ChEBI" id="CHEBI:17509"/>
        <dbReference type="ChEBI" id="CHEBI:59789"/>
        <dbReference type="ChEBI" id="CHEBI:64315"/>
        <dbReference type="ChEBI" id="CHEBI:73550"/>
        <dbReference type="EC" id="2.5.1.114"/>
    </reaction>
</comment>
<dbReference type="HAMAP" id="MF_01922">
    <property type="entry name" value="TYW2_archaea"/>
    <property type="match status" value="1"/>
</dbReference>
<dbReference type="Pfam" id="PF02475">
    <property type="entry name" value="TRM5-TYW2_MTfase"/>
    <property type="match status" value="1"/>
</dbReference>
<evidence type="ECO:0000256" key="4">
    <source>
        <dbReference type="HAMAP-Rule" id="MF_01922"/>
    </source>
</evidence>
<evidence type="ECO:0000256" key="2">
    <source>
        <dbReference type="ARBA" id="ARBA00022691"/>
    </source>
</evidence>